<dbReference type="Pfam" id="PF05685">
    <property type="entry name" value="Uma2"/>
    <property type="match status" value="1"/>
</dbReference>
<accession>A0ABV4Y0C9</accession>
<keyword evidence="2" id="KW-0255">Endonuclease</keyword>
<evidence type="ECO:0000313" key="3">
    <source>
        <dbReference type="Proteomes" id="UP001576784"/>
    </source>
</evidence>
<dbReference type="Proteomes" id="UP001576784">
    <property type="component" value="Unassembled WGS sequence"/>
</dbReference>
<dbReference type="GO" id="GO:0004519">
    <property type="term" value="F:endonuclease activity"/>
    <property type="evidence" value="ECO:0007669"/>
    <property type="project" value="UniProtKB-KW"/>
</dbReference>
<proteinExistence type="predicted"/>
<organism evidence="2 3">
    <name type="scientific">Floridaenema flaviceps BLCC-F50</name>
    <dbReference type="NCBI Taxonomy" id="3153642"/>
    <lineage>
        <taxon>Bacteria</taxon>
        <taxon>Bacillati</taxon>
        <taxon>Cyanobacteriota</taxon>
        <taxon>Cyanophyceae</taxon>
        <taxon>Oscillatoriophycideae</taxon>
        <taxon>Aerosakkonematales</taxon>
        <taxon>Aerosakkonemataceae</taxon>
        <taxon>Floridanema</taxon>
        <taxon>Floridanema flaviceps</taxon>
    </lineage>
</organism>
<comment type="caution">
    <text evidence="2">The sequence shown here is derived from an EMBL/GenBank/DDBJ whole genome shotgun (WGS) entry which is preliminary data.</text>
</comment>
<dbReference type="InterPro" id="IPR008538">
    <property type="entry name" value="Uma2"/>
</dbReference>
<dbReference type="PANTHER" id="PTHR34107">
    <property type="entry name" value="SLL0198 PROTEIN-RELATED"/>
    <property type="match status" value="1"/>
</dbReference>
<evidence type="ECO:0000313" key="2">
    <source>
        <dbReference type="EMBL" id="MFB2897381.1"/>
    </source>
</evidence>
<dbReference type="SUPFAM" id="SSF52980">
    <property type="entry name" value="Restriction endonuclease-like"/>
    <property type="match status" value="1"/>
</dbReference>
<keyword evidence="2" id="KW-0378">Hydrolase</keyword>
<dbReference type="InterPro" id="IPR012296">
    <property type="entry name" value="Nuclease_put_TT1808"/>
</dbReference>
<gene>
    <name evidence="2" type="ORF">ACE1CI_31065</name>
</gene>
<dbReference type="CDD" id="cd06260">
    <property type="entry name" value="DUF820-like"/>
    <property type="match status" value="1"/>
</dbReference>
<reference evidence="2 3" key="1">
    <citation type="submission" date="2024-09" db="EMBL/GenBank/DDBJ databases">
        <title>Floridaenema gen nov. (Aerosakkonemataceae, Aerosakkonematales ord. nov., Cyanobacteria) from benthic tropical and subtropical fresh waters, with the description of four new species.</title>
        <authorList>
            <person name="Moretto J.A."/>
            <person name="Berthold D.E."/>
            <person name="Lefler F.W."/>
            <person name="Huang I.-S."/>
            <person name="Laughinghouse H. IV."/>
        </authorList>
    </citation>
    <scope>NUCLEOTIDE SEQUENCE [LARGE SCALE GENOMIC DNA]</scope>
    <source>
        <strain evidence="2 3">BLCC-F50</strain>
    </source>
</reference>
<sequence>MLTTAEISPESKVFTLEDYMLNPPDNTEWVDGQLLEKNGMTAKHSRIQARLTRYWGNYMSSSNQGGEVYTEVSCRTVERGRCPDVAYLTPELLAQYGNNFIVLPQSFPLIAEIISPTDKAEEVFTKVKEYLDSGCQEIWLVFPESQWVLVITKQQQKLFTLGDTVSTQIMLPGFSVAVDELLA</sequence>
<keyword evidence="2" id="KW-0540">Nuclease</keyword>
<dbReference type="InterPro" id="IPR011335">
    <property type="entry name" value="Restrct_endonuc-II-like"/>
</dbReference>
<protein>
    <submittedName>
        <fullName evidence="2">Uma2 family endonuclease</fullName>
    </submittedName>
</protein>
<dbReference type="PANTHER" id="PTHR34107:SF4">
    <property type="entry name" value="SLL1222 PROTEIN"/>
    <property type="match status" value="1"/>
</dbReference>
<feature type="domain" description="Putative restriction endonuclease" evidence="1">
    <location>
        <begin position="21"/>
        <end position="178"/>
    </location>
</feature>
<name>A0ABV4Y0C9_9CYAN</name>
<dbReference type="EMBL" id="JBHFNR010000251">
    <property type="protein sequence ID" value="MFB2897381.1"/>
    <property type="molecule type" value="Genomic_DNA"/>
</dbReference>
<dbReference type="RefSeq" id="WP_413266990.1">
    <property type="nucleotide sequence ID" value="NZ_JBHFNR010000251.1"/>
</dbReference>
<keyword evidence="3" id="KW-1185">Reference proteome</keyword>
<evidence type="ECO:0000259" key="1">
    <source>
        <dbReference type="Pfam" id="PF05685"/>
    </source>
</evidence>
<dbReference type="Gene3D" id="3.90.1570.10">
    <property type="entry name" value="tt1808, chain A"/>
    <property type="match status" value="1"/>
</dbReference>